<feature type="region of interest" description="Disordered" evidence="2">
    <location>
        <begin position="1"/>
        <end position="22"/>
    </location>
</feature>
<dbReference type="AlphaFoldDB" id="A0A409YBG1"/>
<evidence type="ECO:0000313" key="5">
    <source>
        <dbReference type="Proteomes" id="UP000284842"/>
    </source>
</evidence>
<feature type="domain" description="Nephrocystin 3-like N-terminal" evidence="3">
    <location>
        <begin position="93"/>
        <end position="260"/>
    </location>
</feature>
<evidence type="ECO:0000313" key="4">
    <source>
        <dbReference type="EMBL" id="PPR00319.1"/>
    </source>
</evidence>
<dbReference type="InParanoid" id="A0A409YBG1"/>
<proteinExistence type="predicted"/>
<dbReference type="Gene3D" id="3.40.50.300">
    <property type="entry name" value="P-loop containing nucleotide triphosphate hydrolases"/>
    <property type="match status" value="1"/>
</dbReference>
<evidence type="ECO:0000259" key="3">
    <source>
        <dbReference type="Pfam" id="PF24883"/>
    </source>
</evidence>
<dbReference type="InterPro" id="IPR027417">
    <property type="entry name" value="P-loop_NTPase"/>
</dbReference>
<dbReference type="Pfam" id="PF24883">
    <property type="entry name" value="NPHP3_N"/>
    <property type="match status" value="1"/>
</dbReference>
<reference evidence="4 5" key="1">
    <citation type="journal article" date="2018" name="Evol. Lett.">
        <title>Horizontal gene cluster transfer increased hallucinogenic mushroom diversity.</title>
        <authorList>
            <person name="Reynolds H.T."/>
            <person name="Vijayakumar V."/>
            <person name="Gluck-Thaler E."/>
            <person name="Korotkin H.B."/>
            <person name="Matheny P.B."/>
            <person name="Slot J.C."/>
        </authorList>
    </citation>
    <scope>NUCLEOTIDE SEQUENCE [LARGE SCALE GENOMIC DNA]</scope>
    <source>
        <strain evidence="4 5">2629</strain>
    </source>
</reference>
<organism evidence="4 5">
    <name type="scientific">Panaeolus cyanescens</name>
    <dbReference type="NCBI Taxonomy" id="181874"/>
    <lineage>
        <taxon>Eukaryota</taxon>
        <taxon>Fungi</taxon>
        <taxon>Dikarya</taxon>
        <taxon>Basidiomycota</taxon>
        <taxon>Agaricomycotina</taxon>
        <taxon>Agaricomycetes</taxon>
        <taxon>Agaricomycetidae</taxon>
        <taxon>Agaricales</taxon>
        <taxon>Agaricineae</taxon>
        <taxon>Galeropsidaceae</taxon>
        <taxon>Panaeolus</taxon>
    </lineage>
</organism>
<sequence>MDDTEDAIVSGSSHDHDSSENVAQTMGPAFPKLRNAVLQGPTITTYNSPISYYTGKPAFETLAKCAAAGASYDSDERYDEPKCHPSTRKAILSDFKDWAKPGGPSDCSIKVLRGPAGAGKSTIARSLALHCASKNYLAANFFFKRGHPKHGEKTPFVATLAYQLCTTIPEIKNSIVAAVENLPTFVEAGLPIQIQKLIIDPLLSLVAANPSGPWKFPSLIIVDGLDECRNPDSQIQILNALTQAFMKNPSIPIRILITFRPEPRIMDWLRQHYPFPSEQIRDLQSEYQTWDDIKLYLDASFEEIRRDRGIEIEWPRKKDKEIIASRASKSFVYPSLIVRYVSSPDHDPIQRLSEVLGRSPTTGPASPLAALDDMYSLIFSSIPEEYVEYVGLILSPLVHRPPLHMENSISLECLKLAEVVWVSIMEPNPPKLPSALPKFWGWPDNAVKLFMRHLSCIVTVTDNEISILHATLGDFLRDKKRSGKYHLDEEHYERLYVRQALAVFTKLFEKPANFLRVLDPRSVQIYCGTLFKVIENIPTDNPFDHPLVPALQHWNFDLLLQKKDTITRVMILRGISSILMLPKSDKIRKHCYQRLNETLRKISTKRSFWIPPPEMCVSSKGAWDPSKNLRVVIARIGRMQYEHGSELDMQKLFHETNSYLMNHAPLNLTHKPSSEELTNLALTWLMPSNVHQPAPARLRRMLTRIPYNDLLAHYMVRRLANAAGQKLPKYRHGITSKLLSDYRKAKAFRMRYQDLYERSSRYSRLDRRPHGKRRILACVVMDE</sequence>
<gene>
    <name evidence="4" type="ORF">CVT24_004606</name>
</gene>
<dbReference type="OrthoDB" id="3053909at2759"/>
<protein>
    <recommendedName>
        <fullName evidence="3">Nephrocystin 3-like N-terminal domain-containing protein</fullName>
    </recommendedName>
</protein>
<accession>A0A409YBG1</accession>
<keyword evidence="1" id="KW-0677">Repeat</keyword>
<comment type="caution">
    <text evidence="4">The sequence shown here is derived from an EMBL/GenBank/DDBJ whole genome shotgun (WGS) entry which is preliminary data.</text>
</comment>
<dbReference type="Proteomes" id="UP000284842">
    <property type="component" value="Unassembled WGS sequence"/>
</dbReference>
<evidence type="ECO:0000256" key="1">
    <source>
        <dbReference type="ARBA" id="ARBA00022737"/>
    </source>
</evidence>
<evidence type="ECO:0000256" key="2">
    <source>
        <dbReference type="SAM" id="MobiDB-lite"/>
    </source>
</evidence>
<dbReference type="SUPFAM" id="SSF52540">
    <property type="entry name" value="P-loop containing nucleoside triphosphate hydrolases"/>
    <property type="match status" value="1"/>
</dbReference>
<dbReference type="PANTHER" id="PTHR10039:SF17">
    <property type="entry name" value="FUNGAL STAND N-TERMINAL GOODBYE DOMAIN-CONTAINING PROTEIN-RELATED"/>
    <property type="match status" value="1"/>
</dbReference>
<dbReference type="PANTHER" id="PTHR10039">
    <property type="entry name" value="AMELOGENIN"/>
    <property type="match status" value="1"/>
</dbReference>
<dbReference type="InterPro" id="IPR056884">
    <property type="entry name" value="NPHP3-like_N"/>
</dbReference>
<dbReference type="EMBL" id="NHTK01001318">
    <property type="protein sequence ID" value="PPR00319.1"/>
    <property type="molecule type" value="Genomic_DNA"/>
</dbReference>
<name>A0A409YBG1_9AGAR</name>
<keyword evidence="5" id="KW-1185">Reference proteome</keyword>